<evidence type="ECO:0000256" key="1">
    <source>
        <dbReference type="SAM" id="SignalP"/>
    </source>
</evidence>
<sequence length="76" mass="8124">MWRLGGTLLSTVSGASPPVFFMTLWSIECWPPFPIGCGNCAATFCPYVPPSSCPGGKTTRDKCGCCTVCKKDRWGG</sequence>
<keyword evidence="1" id="KW-0732">Signal</keyword>
<proteinExistence type="evidence at transcript level"/>
<dbReference type="AlphaFoldDB" id="Q3V6R7"/>
<reference evidence="2" key="1">
    <citation type="journal article" date="2005" name="FEBS J.">
        <title>Comprehensive sequence analysis of horseshoe crab cuticular proteins and their involvement in transglutaminase-dependent cross-linking.</title>
        <authorList>
            <person name="Iijima M."/>
            <person name="Hashimoto T."/>
            <person name="Matsuda Y."/>
            <person name="Nagai T."/>
            <person name="Yamano Y."/>
            <person name="Ichi T."/>
            <person name="Osaki T."/>
            <person name="Kawabata S."/>
        </authorList>
    </citation>
    <scope>NUCLEOTIDE SEQUENCE</scope>
</reference>
<gene>
    <name evidence="2" type="primary">LMW-P15</name>
</gene>
<feature type="chain" id="PRO_5012067934" evidence="1">
    <location>
        <begin position="16"/>
        <end position="76"/>
    </location>
</feature>
<dbReference type="EMBL" id="AB201779">
    <property type="protein sequence ID" value="BAE44201.1"/>
    <property type="molecule type" value="mRNA"/>
</dbReference>
<accession>Q3V6R7</accession>
<dbReference type="SUPFAM" id="SSF57184">
    <property type="entry name" value="Growth factor receptor domain"/>
    <property type="match status" value="1"/>
</dbReference>
<organism evidence="2">
    <name type="scientific">Tachypleus tridentatus</name>
    <name type="common">Japanese horseshoe crab</name>
    <dbReference type="NCBI Taxonomy" id="6853"/>
    <lineage>
        <taxon>Eukaryota</taxon>
        <taxon>Metazoa</taxon>
        <taxon>Ecdysozoa</taxon>
        <taxon>Arthropoda</taxon>
        <taxon>Chelicerata</taxon>
        <taxon>Merostomata</taxon>
        <taxon>Xiphosura</taxon>
        <taxon>Limulidae</taxon>
        <taxon>Tachypleus</taxon>
    </lineage>
</organism>
<name>Q3V6R7_TACTR</name>
<protein>
    <submittedName>
        <fullName evidence="2">Cuticular protein</fullName>
    </submittedName>
</protein>
<feature type="signal peptide" evidence="1">
    <location>
        <begin position="1"/>
        <end position="15"/>
    </location>
</feature>
<dbReference type="Gene3D" id="4.10.40.20">
    <property type="match status" value="1"/>
</dbReference>
<dbReference type="InterPro" id="IPR009030">
    <property type="entry name" value="Growth_fac_rcpt_cys_sf"/>
</dbReference>
<evidence type="ECO:0000313" key="2">
    <source>
        <dbReference type="EMBL" id="BAE44201.1"/>
    </source>
</evidence>